<evidence type="ECO:0000313" key="9">
    <source>
        <dbReference type="Proteomes" id="UP000195981"/>
    </source>
</evidence>
<keyword evidence="9" id="KW-1185">Reference proteome</keyword>
<dbReference type="Pfam" id="PF02782">
    <property type="entry name" value="FGGY_C"/>
    <property type="match status" value="1"/>
</dbReference>
<gene>
    <name evidence="8" type="ORF">FM110_10985</name>
</gene>
<dbReference type="EC" id="2.7.1.16" evidence="8"/>
<keyword evidence="4 8" id="KW-0418">Kinase</keyword>
<evidence type="ECO:0000256" key="5">
    <source>
        <dbReference type="SAM" id="MobiDB-lite"/>
    </source>
</evidence>
<sequence>MTDPVHPMATSPAVPAPAVSEAAGHPVPVTDPAPVTASATEADTAPAADPTTAAEVISSGRALLGIELGSTRIKAVLIDPAGTVLASGAHAWENRLIDGIWTYGLDEVVSGVQAAYAALAEDVRERHATELTALAGLGVSAMMHGYLAFDADGELLVPFRTWRNTTTGSASAMLSEAFGRNIPLRWSVSHLLHAVLEGEEHVARIAHLNTLAGHVHELLSGRRVLGIGDASGMFPIDAATHEYDERLLDAFAGLDAVREVPWDLRELLPRPLVAGEAAGTLTADGAALLDPTGALRPGAVMAPPEGDAGTGMVATNSVRPRTGNVSAGTSAFAMVVLESDLPTAREEIDLVATPAGDAVAMIHTNNCTGDLDQWLGLLGEAAALTGAQVDRDELFRLLFTAALDAPADADGLLVYNYLSGEHQTGVATGRPMVVRPEGVGLVLAPFLRAQLNGAFAALAAGMRVLLRDEGVVCDEMFAHGGIFTTRGVAQQVLADALGVPVAVAESAGEGGAWGMAVLAGHAVARAQGDGAALADHLAQRIFADLELTTLAPDSEGQAGYARWLDRYLAALPVERLAGELIV</sequence>
<evidence type="ECO:0000256" key="3">
    <source>
        <dbReference type="ARBA" id="ARBA00022679"/>
    </source>
</evidence>
<dbReference type="InterPro" id="IPR018485">
    <property type="entry name" value="FGGY_C"/>
</dbReference>
<dbReference type="InterPro" id="IPR043129">
    <property type="entry name" value="ATPase_NBD"/>
</dbReference>
<evidence type="ECO:0000256" key="1">
    <source>
        <dbReference type="ARBA" id="ARBA00009156"/>
    </source>
</evidence>
<evidence type="ECO:0000256" key="2">
    <source>
        <dbReference type="ARBA" id="ARBA00022629"/>
    </source>
</evidence>
<dbReference type="SUPFAM" id="SSF53067">
    <property type="entry name" value="Actin-like ATPase domain"/>
    <property type="match status" value="2"/>
</dbReference>
<dbReference type="CDD" id="cd07809">
    <property type="entry name" value="ASKHA_NBD_FGGY_BaXK-like"/>
    <property type="match status" value="1"/>
</dbReference>
<organism evidence="8 9">
    <name type="scientific">Brachybacterium nesterenkovii</name>
    <dbReference type="NCBI Taxonomy" id="47847"/>
    <lineage>
        <taxon>Bacteria</taxon>
        <taxon>Bacillati</taxon>
        <taxon>Actinomycetota</taxon>
        <taxon>Actinomycetes</taxon>
        <taxon>Micrococcales</taxon>
        <taxon>Dermabacteraceae</taxon>
        <taxon>Brachybacterium</taxon>
    </lineage>
</organism>
<dbReference type="Gene3D" id="3.30.420.40">
    <property type="match status" value="2"/>
</dbReference>
<protein>
    <submittedName>
        <fullName evidence="8">Ribulokinase</fullName>
        <ecNumber evidence="8">2.7.1.16</ecNumber>
    </submittedName>
</protein>
<dbReference type="PANTHER" id="PTHR43095">
    <property type="entry name" value="SUGAR KINASE"/>
    <property type="match status" value="1"/>
</dbReference>
<evidence type="ECO:0000259" key="7">
    <source>
        <dbReference type="Pfam" id="PF02782"/>
    </source>
</evidence>
<evidence type="ECO:0000259" key="6">
    <source>
        <dbReference type="Pfam" id="PF00370"/>
    </source>
</evidence>
<keyword evidence="2" id="KW-0859">Xylose metabolism</keyword>
<dbReference type="EMBL" id="FWFG01000094">
    <property type="protein sequence ID" value="SLM94121.1"/>
    <property type="molecule type" value="Genomic_DNA"/>
</dbReference>
<dbReference type="AlphaFoldDB" id="A0A1X6X596"/>
<feature type="domain" description="Carbohydrate kinase FGGY N-terminal" evidence="6">
    <location>
        <begin position="63"/>
        <end position="285"/>
    </location>
</feature>
<dbReference type="RefSeq" id="WP_234992311.1">
    <property type="nucleotide sequence ID" value="NZ_FWFG01000094.1"/>
</dbReference>
<evidence type="ECO:0000313" key="8">
    <source>
        <dbReference type="EMBL" id="SLM94121.1"/>
    </source>
</evidence>
<dbReference type="InterPro" id="IPR050406">
    <property type="entry name" value="FGGY_Carb_Kinase"/>
</dbReference>
<feature type="region of interest" description="Disordered" evidence="5">
    <location>
        <begin position="1"/>
        <end position="49"/>
    </location>
</feature>
<feature type="compositionally biased region" description="Low complexity" evidence="5">
    <location>
        <begin position="7"/>
        <end position="49"/>
    </location>
</feature>
<dbReference type="Pfam" id="PF00370">
    <property type="entry name" value="FGGY_N"/>
    <property type="match status" value="1"/>
</dbReference>
<keyword evidence="2" id="KW-0119">Carbohydrate metabolism</keyword>
<reference evidence="8 9" key="1">
    <citation type="submission" date="2017-02" db="EMBL/GenBank/DDBJ databases">
        <authorList>
            <person name="Peterson S.W."/>
        </authorList>
    </citation>
    <scope>NUCLEOTIDE SEQUENCE [LARGE SCALE GENOMIC DNA]</scope>
    <source>
        <strain evidence="8 9">CIP104813</strain>
    </source>
</reference>
<dbReference type="GO" id="GO:0008741">
    <property type="term" value="F:ribulokinase activity"/>
    <property type="evidence" value="ECO:0007669"/>
    <property type="project" value="UniProtKB-EC"/>
</dbReference>
<feature type="domain" description="Carbohydrate kinase FGGY C-terminal" evidence="7">
    <location>
        <begin position="324"/>
        <end position="522"/>
    </location>
</feature>
<name>A0A1X6X596_9MICO</name>
<dbReference type="GO" id="GO:0042732">
    <property type="term" value="P:D-xylose metabolic process"/>
    <property type="evidence" value="ECO:0007669"/>
    <property type="project" value="UniProtKB-KW"/>
</dbReference>
<keyword evidence="3 8" id="KW-0808">Transferase</keyword>
<proteinExistence type="inferred from homology"/>
<dbReference type="PANTHER" id="PTHR43095:SF5">
    <property type="entry name" value="XYLULOSE KINASE"/>
    <property type="match status" value="1"/>
</dbReference>
<comment type="similarity">
    <text evidence="1">Belongs to the FGGY kinase family.</text>
</comment>
<dbReference type="InterPro" id="IPR018484">
    <property type="entry name" value="FGGY_N"/>
</dbReference>
<evidence type="ECO:0000256" key="4">
    <source>
        <dbReference type="ARBA" id="ARBA00022777"/>
    </source>
</evidence>
<dbReference type="Proteomes" id="UP000195981">
    <property type="component" value="Unassembled WGS sequence"/>
</dbReference>
<accession>A0A1X6X596</accession>